<name>A0A6G9XT04_NOCBR</name>
<protein>
    <submittedName>
        <fullName evidence="1">Uncharacterized protein</fullName>
    </submittedName>
</protein>
<dbReference type="RefSeq" id="WP_167463175.1">
    <property type="nucleotide sequence ID" value="NZ_CP046171.1"/>
</dbReference>
<organism evidence="1 2">
    <name type="scientific">Nocardia brasiliensis</name>
    <dbReference type="NCBI Taxonomy" id="37326"/>
    <lineage>
        <taxon>Bacteria</taxon>
        <taxon>Bacillati</taxon>
        <taxon>Actinomycetota</taxon>
        <taxon>Actinomycetes</taxon>
        <taxon>Mycobacteriales</taxon>
        <taxon>Nocardiaceae</taxon>
        <taxon>Nocardia</taxon>
    </lineage>
</organism>
<proteinExistence type="predicted"/>
<reference evidence="1 2" key="1">
    <citation type="journal article" date="2019" name="ACS Chem. Biol.">
        <title>Identification and Mobilization of a Cryptic Antibiotic Biosynthesis Gene Locus from a Human-Pathogenic Nocardia Isolate.</title>
        <authorList>
            <person name="Herisse M."/>
            <person name="Ishida K."/>
            <person name="Porter J.L."/>
            <person name="Howden B."/>
            <person name="Hertweck C."/>
            <person name="Stinear T.P."/>
            <person name="Pidot S.J."/>
        </authorList>
    </citation>
    <scope>NUCLEOTIDE SEQUENCE [LARGE SCALE GENOMIC DNA]</scope>
    <source>
        <strain evidence="1 2">AUSMDU00024985</strain>
    </source>
</reference>
<dbReference type="EMBL" id="CP046171">
    <property type="protein sequence ID" value="QIS04054.1"/>
    <property type="molecule type" value="Genomic_DNA"/>
</dbReference>
<gene>
    <name evidence="1" type="ORF">F5X71_18515</name>
</gene>
<sequence length="68" mass="7295">MPHPLAQTLGAPLPDEFERLTEADLAALDHLLRTAVSARGERLGAAVESSLQLIPRLMRPAVKKALGL</sequence>
<evidence type="ECO:0000313" key="1">
    <source>
        <dbReference type="EMBL" id="QIS04054.1"/>
    </source>
</evidence>
<evidence type="ECO:0000313" key="2">
    <source>
        <dbReference type="Proteomes" id="UP000501705"/>
    </source>
</evidence>
<dbReference type="AlphaFoldDB" id="A0A6G9XT04"/>
<dbReference type="Proteomes" id="UP000501705">
    <property type="component" value="Chromosome"/>
</dbReference>
<accession>A0A6G9XT04</accession>